<dbReference type="AlphaFoldDB" id="A0A927MZ67"/>
<organism evidence="2 3">
    <name type="scientific">Actinopolymorpha pittospori</name>
    <dbReference type="NCBI Taxonomy" id="648752"/>
    <lineage>
        <taxon>Bacteria</taxon>
        <taxon>Bacillati</taxon>
        <taxon>Actinomycetota</taxon>
        <taxon>Actinomycetes</taxon>
        <taxon>Propionibacteriales</taxon>
        <taxon>Actinopolymorphaceae</taxon>
        <taxon>Actinopolymorpha</taxon>
    </lineage>
</organism>
<evidence type="ECO:0000313" key="3">
    <source>
        <dbReference type="Proteomes" id="UP000638648"/>
    </source>
</evidence>
<dbReference type="RefSeq" id="WP_192750202.1">
    <property type="nucleotide sequence ID" value="NZ_BAABJL010000025.1"/>
</dbReference>
<reference evidence="2" key="1">
    <citation type="submission" date="2020-10" db="EMBL/GenBank/DDBJ databases">
        <title>Sequencing the genomes of 1000 actinobacteria strains.</title>
        <authorList>
            <person name="Klenk H.-P."/>
        </authorList>
    </citation>
    <scope>NUCLEOTIDE SEQUENCE</scope>
    <source>
        <strain evidence="2">DSM 45354</strain>
    </source>
</reference>
<evidence type="ECO:0000256" key="1">
    <source>
        <dbReference type="SAM" id="MobiDB-lite"/>
    </source>
</evidence>
<feature type="region of interest" description="Disordered" evidence="1">
    <location>
        <begin position="162"/>
        <end position="192"/>
    </location>
</feature>
<feature type="compositionally biased region" description="Basic and acidic residues" evidence="1">
    <location>
        <begin position="7"/>
        <end position="28"/>
    </location>
</feature>
<accession>A0A927MZ67</accession>
<keyword evidence="3" id="KW-1185">Reference proteome</keyword>
<proteinExistence type="predicted"/>
<sequence length="227" mass="25005">MTGFDRPSSRPDSGGEGHENDEVDELRRRLTQAKDNGPPRLDMDRDDGDDPLVARRPDYATPVDERPRGIGERVDAARHDEILPLRDGRSGHHPGEQVGRDEFERPDPDVVRDADDIYPDGPSVEEGNDKGSRLDRFRRNVYEVAEDGLDEIGRTAKTVQEFLSREPPTGHAETRSGPVISEAPREGADAGDAVTGAMVAGMLIFEAGRAGVKHLRHGRKEQDSADQ</sequence>
<feature type="region of interest" description="Disordered" evidence="1">
    <location>
        <begin position="1"/>
        <end position="132"/>
    </location>
</feature>
<evidence type="ECO:0000313" key="2">
    <source>
        <dbReference type="EMBL" id="MBE1605997.1"/>
    </source>
</evidence>
<dbReference type="Proteomes" id="UP000638648">
    <property type="component" value="Unassembled WGS sequence"/>
</dbReference>
<comment type="caution">
    <text evidence="2">The sequence shown here is derived from an EMBL/GenBank/DDBJ whole genome shotgun (WGS) entry which is preliminary data.</text>
</comment>
<gene>
    <name evidence="2" type="ORF">HEB94_002845</name>
</gene>
<dbReference type="EMBL" id="JADBEM010000001">
    <property type="protein sequence ID" value="MBE1605997.1"/>
    <property type="molecule type" value="Genomic_DNA"/>
</dbReference>
<feature type="compositionally biased region" description="Basic and acidic residues" evidence="1">
    <location>
        <begin position="52"/>
        <end position="115"/>
    </location>
</feature>
<name>A0A927MZ67_9ACTN</name>
<protein>
    <submittedName>
        <fullName evidence="2">Uncharacterized protein</fullName>
    </submittedName>
</protein>